<name>A0A1F5VHJ4_9BACT</name>
<evidence type="ECO:0000313" key="1">
    <source>
        <dbReference type="EMBL" id="OGF62698.1"/>
    </source>
</evidence>
<comment type="caution">
    <text evidence="1">The sequence shown here is derived from an EMBL/GenBank/DDBJ whole genome shotgun (WGS) entry which is preliminary data.</text>
</comment>
<protein>
    <submittedName>
        <fullName evidence="1">Uncharacterized protein</fullName>
    </submittedName>
</protein>
<dbReference type="Proteomes" id="UP000178943">
    <property type="component" value="Unassembled WGS sequence"/>
</dbReference>
<accession>A0A1F5VHJ4</accession>
<dbReference type="AlphaFoldDB" id="A0A1F5VHJ4"/>
<organism evidence="1 2">
    <name type="scientific">Candidatus Fischerbacteria bacterium RBG_13_37_8</name>
    <dbReference type="NCBI Taxonomy" id="1817863"/>
    <lineage>
        <taxon>Bacteria</taxon>
        <taxon>Candidatus Fischeribacteriota</taxon>
    </lineage>
</organism>
<proteinExistence type="predicted"/>
<reference evidence="1 2" key="1">
    <citation type="journal article" date="2016" name="Nat. Commun.">
        <title>Thousands of microbial genomes shed light on interconnected biogeochemical processes in an aquifer system.</title>
        <authorList>
            <person name="Anantharaman K."/>
            <person name="Brown C.T."/>
            <person name="Hug L.A."/>
            <person name="Sharon I."/>
            <person name="Castelle C.J."/>
            <person name="Probst A.J."/>
            <person name="Thomas B.C."/>
            <person name="Singh A."/>
            <person name="Wilkins M.J."/>
            <person name="Karaoz U."/>
            <person name="Brodie E.L."/>
            <person name="Williams K.H."/>
            <person name="Hubbard S.S."/>
            <person name="Banfield J.F."/>
        </authorList>
    </citation>
    <scope>NUCLEOTIDE SEQUENCE [LARGE SCALE GENOMIC DNA]</scope>
</reference>
<sequence>MVKYLRNGNANLEIYGIKNPIGDKTMESKKKETKSNIPDYIASSPIENGEKTYWQNIGSAWKTQKGINIVLNALPINNKICLFENTKEE</sequence>
<dbReference type="EMBL" id="MFGW01000177">
    <property type="protein sequence ID" value="OGF62698.1"/>
    <property type="molecule type" value="Genomic_DNA"/>
</dbReference>
<gene>
    <name evidence="1" type="ORF">A2Y62_14285</name>
</gene>
<evidence type="ECO:0000313" key="2">
    <source>
        <dbReference type="Proteomes" id="UP000178943"/>
    </source>
</evidence>